<gene>
    <name evidence="2" type="ORF">GMARGA_LOCUS29704</name>
</gene>
<name>A0ABN7WFB3_GIGMA</name>
<evidence type="ECO:0000313" key="3">
    <source>
        <dbReference type="Proteomes" id="UP000789901"/>
    </source>
</evidence>
<feature type="region of interest" description="Disordered" evidence="1">
    <location>
        <begin position="212"/>
        <end position="267"/>
    </location>
</feature>
<reference evidence="2 3" key="1">
    <citation type="submission" date="2021-06" db="EMBL/GenBank/DDBJ databases">
        <authorList>
            <person name="Kallberg Y."/>
            <person name="Tangrot J."/>
            <person name="Rosling A."/>
        </authorList>
    </citation>
    <scope>NUCLEOTIDE SEQUENCE [LARGE SCALE GENOMIC DNA]</scope>
    <source>
        <strain evidence="2 3">120-4 pot B 10/14</strain>
    </source>
</reference>
<keyword evidence="3" id="KW-1185">Reference proteome</keyword>
<proteinExistence type="predicted"/>
<accession>A0ABN7WFB3</accession>
<evidence type="ECO:0000313" key="2">
    <source>
        <dbReference type="EMBL" id="CAG8828463.1"/>
    </source>
</evidence>
<dbReference type="Proteomes" id="UP000789901">
    <property type="component" value="Unassembled WGS sequence"/>
</dbReference>
<feature type="compositionally biased region" description="Basic and acidic residues" evidence="1">
    <location>
        <begin position="220"/>
        <end position="236"/>
    </location>
</feature>
<organism evidence="2 3">
    <name type="scientific">Gigaspora margarita</name>
    <dbReference type="NCBI Taxonomy" id="4874"/>
    <lineage>
        <taxon>Eukaryota</taxon>
        <taxon>Fungi</taxon>
        <taxon>Fungi incertae sedis</taxon>
        <taxon>Mucoromycota</taxon>
        <taxon>Glomeromycotina</taxon>
        <taxon>Glomeromycetes</taxon>
        <taxon>Diversisporales</taxon>
        <taxon>Gigasporaceae</taxon>
        <taxon>Gigaspora</taxon>
    </lineage>
</organism>
<protein>
    <submittedName>
        <fullName evidence="2">28899_t:CDS:1</fullName>
    </submittedName>
</protein>
<sequence>MAISRTEAKDLPCLFNFLVGDYPGSELAICETLEKQRWRHADAPMVENRAKSLVKYLPKLSSLLGSLSDYSVYQKHYNNIIIKNFFLEQIEKVGDSVFYVPMKKTKKKFLSLPNPEYESLITEYKRLIKKIDELEQLFGLTPEMQALLDRQLHDYLSSIITELCTEKDEEINVIDDLITNKSAKTKNQKQCRECGKKDIENSKRKCPQYHEKLPTLAETQQKKEQTISDKKEKDSIKPLTFRPYQPNASKSGKSNKSTSPISITQNLEPQDGVKIPNILVPDPLPINPNFVDNIRKVFDHIQNISGVNNGNRRWIVVVCDGLPYHYAQKFKSEYPRIILLPGPLHEEMNMLKAFVELN</sequence>
<comment type="caution">
    <text evidence="2">The sequence shown here is derived from an EMBL/GenBank/DDBJ whole genome shotgun (WGS) entry which is preliminary data.</text>
</comment>
<dbReference type="EMBL" id="CAJVQB010040496">
    <property type="protein sequence ID" value="CAG8828463.1"/>
    <property type="molecule type" value="Genomic_DNA"/>
</dbReference>
<evidence type="ECO:0000256" key="1">
    <source>
        <dbReference type="SAM" id="MobiDB-lite"/>
    </source>
</evidence>
<feature type="non-terminal residue" evidence="2">
    <location>
        <position position="358"/>
    </location>
</feature>
<feature type="compositionally biased region" description="Polar residues" evidence="1">
    <location>
        <begin position="246"/>
        <end position="267"/>
    </location>
</feature>